<dbReference type="Proteomes" id="UP001295469">
    <property type="component" value="Chromosome A08"/>
</dbReference>
<gene>
    <name evidence="1" type="ORF">DARMORV10_A08P08650.1</name>
</gene>
<dbReference type="AlphaFoldDB" id="A0A816ZTC6"/>
<evidence type="ECO:0000313" key="1">
    <source>
        <dbReference type="EMBL" id="CAF2225678.1"/>
    </source>
</evidence>
<reference evidence="1" key="1">
    <citation type="submission" date="2021-01" db="EMBL/GenBank/DDBJ databases">
        <authorList>
            <consortium name="Genoscope - CEA"/>
            <person name="William W."/>
        </authorList>
    </citation>
    <scope>NUCLEOTIDE SEQUENCE</scope>
</reference>
<name>A0A816ZTC6_BRANA</name>
<organism evidence="1">
    <name type="scientific">Brassica napus</name>
    <name type="common">Rape</name>
    <dbReference type="NCBI Taxonomy" id="3708"/>
    <lineage>
        <taxon>Eukaryota</taxon>
        <taxon>Viridiplantae</taxon>
        <taxon>Streptophyta</taxon>
        <taxon>Embryophyta</taxon>
        <taxon>Tracheophyta</taxon>
        <taxon>Spermatophyta</taxon>
        <taxon>Magnoliopsida</taxon>
        <taxon>eudicotyledons</taxon>
        <taxon>Gunneridae</taxon>
        <taxon>Pentapetalae</taxon>
        <taxon>rosids</taxon>
        <taxon>malvids</taxon>
        <taxon>Brassicales</taxon>
        <taxon>Brassicaceae</taxon>
        <taxon>Brassiceae</taxon>
        <taxon>Brassica</taxon>
    </lineage>
</organism>
<protein>
    <submittedName>
        <fullName evidence="1">(rape) hypothetical protein</fullName>
    </submittedName>
</protein>
<dbReference type="EMBL" id="HG994362">
    <property type="protein sequence ID" value="CAF2225678.1"/>
    <property type="molecule type" value="Genomic_DNA"/>
</dbReference>
<proteinExistence type="predicted"/>
<accession>A0A816ZTC6</accession>
<sequence length="70" mass="8698">MRFSRTLLKYFCFELLYEKRLAYSYSLCFCSFFTEKRLTQNYSLSERRREERIRVLCFILFCGAHKDTIR</sequence>